<dbReference type="InterPro" id="IPR045174">
    <property type="entry name" value="Dof"/>
</dbReference>
<accession>A0A8J5EQS4</accession>
<organism evidence="12 13">
    <name type="scientific">Zingiber officinale</name>
    <name type="common">Ginger</name>
    <name type="synonym">Amomum zingiber</name>
    <dbReference type="NCBI Taxonomy" id="94328"/>
    <lineage>
        <taxon>Eukaryota</taxon>
        <taxon>Viridiplantae</taxon>
        <taxon>Streptophyta</taxon>
        <taxon>Embryophyta</taxon>
        <taxon>Tracheophyta</taxon>
        <taxon>Spermatophyta</taxon>
        <taxon>Magnoliopsida</taxon>
        <taxon>Liliopsida</taxon>
        <taxon>Zingiberales</taxon>
        <taxon>Zingiberaceae</taxon>
        <taxon>Zingiber</taxon>
    </lineage>
</organism>
<keyword evidence="2 8" id="KW-0863">Zinc-finger</keyword>
<comment type="function">
    <text evidence="9">Transcription factor that binds specifically to a 5'-AA[AG]G-3' consensus core sequence.</text>
</comment>
<sequence>MIQGLLGGVVEERKTISHLIDHSPTSSNISSPSSSLTSAAAAGDQQQQQQQNLRCPRCDSTNTKFCYYNNYNLTQPRHFCKTCRRYWTKGGALRNVPIGGGCRKTKVVPAIAAAVCSPKPAPNKAKPPAAGSDLLLRSGLGGAGGLESDLSAAGPLLWASPHTSHLMSLLRSGAGMQISGTHCGLNLGSPAARPKEDRSLLCSNTAADLNAHALSLDPLNQLGLGASLWKNHHHHNSINHNYYHQPQSRQLPQQNGNHLQAISDMPSSEIQDLYQKFKSSTNYYNEPLQTVIGNANAGFEHSSCNGSTAPSSMFSNSAIAAAASATATILEPIPQLSAAAEFGYWNNNPALAAWSDLPTPNVTVSISEGPSSATLVPTSKSQTVKRDNVKEFSFLMLNIQNMFEEDKLYNFLYGLQPSACIELRRQNVKGLASALVAVDALVDLRMNKDNLKTSSSSNPIRSERIRKENERRMIRRMAKRRIQGTTNGKEGLNI</sequence>
<evidence type="ECO:0000256" key="10">
    <source>
        <dbReference type="SAM" id="MobiDB-lite"/>
    </source>
</evidence>
<keyword evidence="13" id="KW-1185">Reference proteome</keyword>
<proteinExistence type="predicted"/>
<reference evidence="12 13" key="1">
    <citation type="submission" date="2020-08" db="EMBL/GenBank/DDBJ databases">
        <title>Plant Genome Project.</title>
        <authorList>
            <person name="Zhang R.-G."/>
        </authorList>
    </citation>
    <scope>NUCLEOTIDE SEQUENCE [LARGE SCALE GENOMIC DNA]</scope>
    <source>
        <tissue evidence="12">Rhizome</tissue>
    </source>
</reference>
<evidence type="ECO:0000256" key="5">
    <source>
        <dbReference type="ARBA" id="ARBA00023125"/>
    </source>
</evidence>
<feature type="domain" description="Dof-type" evidence="11">
    <location>
        <begin position="53"/>
        <end position="107"/>
    </location>
</feature>
<keyword evidence="5 8" id="KW-0238">DNA-binding</keyword>
<dbReference type="GO" id="GO:0003677">
    <property type="term" value="F:DNA binding"/>
    <property type="evidence" value="ECO:0007669"/>
    <property type="project" value="UniProtKB-UniRule"/>
</dbReference>
<dbReference type="EMBL" id="JACMSC010000019">
    <property type="protein sequence ID" value="KAG6473117.1"/>
    <property type="molecule type" value="Genomic_DNA"/>
</dbReference>
<comment type="caution">
    <text evidence="12">The sequence shown here is derived from an EMBL/GenBank/DDBJ whole genome shotgun (WGS) entry which is preliminary data.</text>
</comment>
<feature type="region of interest" description="Disordered" evidence="10">
    <location>
        <begin position="21"/>
        <end position="54"/>
    </location>
</feature>
<dbReference type="InterPro" id="IPR003851">
    <property type="entry name" value="Znf_Dof"/>
</dbReference>
<name>A0A8J5EQS4_ZINOF</name>
<comment type="subcellular location">
    <subcellularLocation>
        <location evidence="8 9">Nucleus</location>
    </subcellularLocation>
</comment>
<evidence type="ECO:0000313" key="12">
    <source>
        <dbReference type="EMBL" id="KAG6473117.1"/>
    </source>
</evidence>
<dbReference type="AlphaFoldDB" id="A0A8J5EQS4"/>
<evidence type="ECO:0000259" key="11">
    <source>
        <dbReference type="PROSITE" id="PS50884"/>
    </source>
</evidence>
<feature type="compositionally biased region" description="Low complexity" evidence="10">
    <location>
        <begin position="23"/>
        <end position="51"/>
    </location>
</feature>
<dbReference type="GO" id="GO:0005634">
    <property type="term" value="C:nucleus"/>
    <property type="evidence" value="ECO:0007669"/>
    <property type="project" value="UniProtKB-SubCell"/>
</dbReference>
<keyword evidence="7 8" id="KW-0539">Nucleus</keyword>
<dbReference type="Pfam" id="PF02701">
    <property type="entry name" value="Zn_ribbon_Dof"/>
    <property type="match status" value="1"/>
</dbReference>
<evidence type="ECO:0000256" key="3">
    <source>
        <dbReference type="ARBA" id="ARBA00022833"/>
    </source>
</evidence>
<evidence type="ECO:0000256" key="9">
    <source>
        <dbReference type="RuleBase" id="RU369094"/>
    </source>
</evidence>
<dbReference type="GO" id="GO:0003700">
    <property type="term" value="F:DNA-binding transcription factor activity"/>
    <property type="evidence" value="ECO:0007669"/>
    <property type="project" value="UniProtKB-UniRule"/>
</dbReference>
<evidence type="ECO:0000256" key="1">
    <source>
        <dbReference type="ARBA" id="ARBA00022723"/>
    </source>
</evidence>
<dbReference type="PROSITE" id="PS50884">
    <property type="entry name" value="ZF_DOF_2"/>
    <property type="match status" value="1"/>
</dbReference>
<dbReference type="PANTHER" id="PTHR31992:SF289">
    <property type="entry name" value="DOF ZINC FINGER PROTEIN"/>
    <property type="match status" value="1"/>
</dbReference>
<keyword evidence="4 9" id="KW-0805">Transcription regulation</keyword>
<evidence type="ECO:0000313" key="13">
    <source>
        <dbReference type="Proteomes" id="UP000734854"/>
    </source>
</evidence>
<evidence type="ECO:0000256" key="6">
    <source>
        <dbReference type="ARBA" id="ARBA00023163"/>
    </source>
</evidence>
<keyword evidence="3 9" id="KW-0862">Zinc</keyword>
<keyword evidence="1 9" id="KW-0479">Metal-binding</keyword>
<dbReference type="Proteomes" id="UP000734854">
    <property type="component" value="Unassembled WGS sequence"/>
</dbReference>
<evidence type="ECO:0000256" key="4">
    <source>
        <dbReference type="ARBA" id="ARBA00023015"/>
    </source>
</evidence>
<evidence type="ECO:0000256" key="7">
    <source>
        <dbReference type="ARBA" id="ARBA00023242"/>
    </source>
</evidence>
<dbReference type="PANTHER" id="PTHR31992">
    <property type="entry name" value="DOF ZINC FINGER PROTEIN DOF1.4-RELATED"/>
    <property type="match status" value="1"/>
</dbReference>
<dbReference type="PROSITE" id="PS01361">
    <property type="entry name" value="ZF_DOF_1"/>
    <property type="match status" value="1"/>
</dbReference>
<dbReference type="GO" id="GO:0008270">
    <property type="term" value="F:zinc ion binding"/>
    <property type="evidence" value="ECO:0007669"/>
    <property type="project" value="UniProtKB-KW"/>
</dbReference>
<evidence type="ECO:0000256" key="2">
    <source>
        <dbReference type="ARBA" id="ARBA00022771"/>
    </source>
</evidence>
<keyword evidence="6 9" id="KW-0804">Transcription</keyword>
<evidence type="ECO:0000256" key="8">
    <source>
        <dbReference type="PROSITE-ProRule" id="PRU00071"/>
    </source>
</evidence>
<protein>
    <recommendedName>
        <fullName evidence="9">Dof zinc finger protein</fullName>
    </recommendedName>
</protein>
<gene>
    <name evidence="12" type="ORF">ZIOFF_067024</name>
</gene>